<protein>
    <submittedName>
        <fullName evidence="2">Uncharacterized protein</fullName>
    </submittedName>
</protein>
<feature type="compositionally biased region" description="Polar residues" evidence="1">
    <location>
        <begin position="23"/>
        <end position="37"/>
    </location>
</feature>
<evidence type="ECO:0000313" key="2">
    <source>
        <dbReference type="EMBL" id="KAH8695315.1"/>
    </source>
</evidence>
<feature type="compositionally biased region" description="Low complexity" evidence="1">
    <location>
        <begin position="283"/>
        <end position="292"/>
    </location>
</feature>
<feature type="region of interest" description="Disordered" evidence="1">
    <location>
        <begin position="1"/>
        <end position="96"/>
    </location>
</feature>
<dbReference type="AlphaFoldDB" id="A0AAD4KT19"/>
<reference evidence="2" key="1">
    <citation type="submission" date="2021-12" db="EMBL/GenBank/DDBJ databases">
        <title>Convergent genome expansion in fungi linked to evolution of root-endophyte symbiosis.</title>
        <authorList>
            <consortium name="DOE Joint Genome Institute"/>
            <person name="Ke Y.-H."/>
            <person name="Bonito G."/>
            <person name="Liao H.-L."/>
            <person name="Looney B."/>
            <person name="Rojas-Flechas A."/>
            <person name="Nash J."/>
            <person name="Hameed K."/>
            <person name="Schadt C."/>
            <person name="Martin F."/>
            <person name="Crous P.W."/>
            <person name="Miettinen O."/>
            <person name="Magnuson J.K."/>
            <person name="Labbe J."/>
            <person name="Jacobson D."/>
            <person name="Doktycz M.J."/>
            <person name="Veneault-Fourrey C."/>
            <person name="Kuo A."/>
            <person name="Mondo S."/>
            <person name="Calhoun S."/>
            <person name="Riley R."/>
            <person name="Ohm R."/>
            <person name="LaButti K."/>
            <person name="Andreopoulos B."/>
            <person name="Pangilinan J."/>
            <person name="Nolan M."/>
            <person name="Tritt A."/>
            <person name="Clum A."/>
            <person name="Lipzen A."/>
            <person name="Daum C."/>
            <person name="Barry K."/>
            <person name="Grigoriev I.V."/>
            <person name="Vilgalys R."/>
        </authorList>
    </citation>
    <scope>NUCLEOTIDE SEQUENCE</scope>
    <source>
        <strain evidence="2">PMI_201</strain>
    </source>
</reference>
<name>A0AAD4KT19_9EURO</name>
<feature type="compositionally biased region" description="Basic and acidic residues" evidence="1">
    <location>
        <begin position="347"/>
        <end position="358"/>
    </location>
</feature>
<dbReference type="Proteomes" id="UP001201262">
    <property type="component" value="Unassembled WGS sequence"/>
</dbReference>
<proteinExistence type="predicted"/>
<feature type="region of interest" description="Disordered" evidence="1">
    <location>
        <begin position="109"/>
        <end position="446"/>
    </location>
</feature>
<dbReference type="RefSeq" id="XP_046070457.1">
    <property type="nucleotide sequence ID" value="XM_046209860.1"/>
</dbReference>
<feature type="compositionally biased region" description="Pro residues" evidence="1">
    <location>
        <begin position="400"/>
        <end position="409"/>
    </location>
</feature>
<sequence length="549" mass="60298">MWAKKNKTRGRDRDRSISGPSLIGTTRGSSPQETISKSPDPPQNISKDLPALPITANDSDAPRAPLSPIHDYQEYSRYGEDPDISPPDSPIDATKDHYSIHDVSPIADDGGHFFASPPTKKLSQIPVSRRHSHGALLKENSPGASAGADLKTKPAMRKASTQQEPVGGPALLQPAKQRSKQHQASHLLHSGKEKLQSFSKTWEPKQRPPRQNREQWKGASGRAPLMSPIETSLRAKKDRSRSNSPSMGHDFVNYSSDTYMVTTITAGNPTNDKSSKKVRQSKSKLNLSSPPLAEEQIPQTSAKLGHSPRASPDYAKETIPEISSKTSHTPRLSPDYDNESGSQTPTNDKRDLLPETPKDLSTVLEDLNLIDEPRSRFSSSTYAPTEIATTPPGSAGSDTPPVPAIPPSPIMTRRRPVPSSAASVKSMKRKPVGSESPPPEVDLKNMTPHDRAQYRINSFQLRSNELSKRKASVKTMLHELTQVIQPSSIAYDMATRDEVKKSVISLNNELAEITKEEHDIGVKLSRAYRKLESADAYEHSSLWVKSITN</sequence>
<accession>A0AAD4KT19</accession>
<feature type="compositionally biased region" description="Polar residues" evidence="1">
    <location>
        <begin position="321"/>
        <end position="330"/>
    </location>
</feature>
<feature type="compositionally biased region" description="Basic and acidic residues" evidence="1">
    <location>
        <begin position="202"/>
        <end position="216"/>
    </location>
</feature>
<feature type="compositionally biased region" description="Basic and acidic residues" evidence="1">
    <location>
        <begin position="71"/>
        <end position="80"/>
    </location>
</feature>
<dbReference type="EMBL" id="JAJTJA010000008">
    <property type="protein sequence ID" value="KAH8695315.1"/>
    <property type="molecule type" value="Genomic_DNA"/>
</dbReference>
<organism evidence="2 3">
    <name type="scientific">Talaromyces proteolyticus</name>
    <dbReference type="NCBI Taxonomy" id="1131652"/>
    <lineage>
        <taxon>Eukaryota</taxon>
        <taxon>Fungi</taxon>
        <taxon>Dikarya</taxon>
        <taxon>Ascomycota</taxon>
        <taxon>Pezizomycotina</taxon>
        <taxon>Eurotiomycetes</taxon>
        <taxon>Eurotiomycetidae</taxon>
        <taxon>Eurotiales</taxon>
        <taxon>Trichocomaceae</taxon>
        <taxon>Talaromyces</taxon>
        <taxon>Talaromyces sect. Bacilispori</taxon>
    </lineage>
</organism>
<feature type="compositionally biased region" description="Polar residues" evidence="1">
    <location>
        <begin position="376"/>
        <end position="392"/>
    </location>
</feature>
<dbReference type="PANTHER" id="PTHR42023:SF1">
    <property type="entry name" value="BHLH DOMAIN-CONTAINING PROTEIN"/>
    <property type="match status" value="1"/>
</dbReference>
<gene>
    <name evidence="2" type="ORF">BGW36DRAFT_200183</name>
</gene>
<evidence type="ECO:0000313" key="3">
    <source>
        <dbReference type="Proteomes" id="UP001201262"/>
    </source>
</evidence>
<feature type="compositionally biased region" description="Polar residues" evidence="1">
    <location>
        <begin position="253"/>
        <end position="272"/>
    </location>
</feature>
<keyword evidence="3" id="KW-1185">Reference proteome</keyword>
<comment type="caution">
    <text evidence="2">The sequence shown here is derived from an EMBL/GenBank/DDBJ whole genome shotgun (WGS) entry which is preliminary data.</text>
</comment>
<evidence type="ECO:0000256" key="1">
    <source>
        <dbReference type="SAM" id="MobiDB-lite"/>
    </source>
</evidence>
<dbReference type="PANTHER" id="PTHR42023">
    <property type="entry name" value="BHLH DOMAIN-CONTAINING PROTEIN"/>
    <property type="match status" value="1"/>
</dbReference>
<dbReference type="GeneID" id="70240147"/>